<organism evidence="1 2">
    <name type="scientific">Vibrio quintilis</name>
    <dbReference type="NCBI Taxonomy" id="1117707"/>
    <lineage>
        <taxon>Bacteria</taxon>
        <taxon>Pseudomonadati</taxon>
        <taxon>Pseudomonadota</taxon>
        <taxon>Gammaproteobacteria</taxon>
        <taxon>Vibrionales</taxon>
        <taxon>Vibrionaceae</taxon>
        <taxon>Vibrio</taxon>
    </lineage>
</organism>
<protein>
    <submittedName>
        <fullName evidence="1">Uncharacterized protein</fullName>
    </submittedName>
</protein>
<reference evidence="2" key="1">
    <citation type="submission" date="2016-12" db="EMBL/GenBank/DDBJ databases">
        <authorList>
            <person name="Rodrigo-Torres L."/>
            <person name="Arahal R.D."/>
            <person name="Lucena T."/>
        </authorList>
    </citation>
    <scope>NUCLEOTIDE SEQUENCE [LARGE SCALE GENOMIC DNA]</scope>
</reference>
<proteinExistence type="predicted"/>
<keyword evidence="2" id="KW-1185">Reference proteome</keyword>
<dbReference type="AlphaFoldDB" id="A0A1M7YZK8"/>
<dbReference type="Proteomes" id="UP000184600">
    <property type="component" value="Unassembled WGS sequence"/>
</dbReference>
<dbReference type="RefSeq" id="WP_200796962.1">
    <property type="nucleotide sequence ID" value="NZ_AP024897.1"/>
</dbReference>
<dbReference type="STRING" id="1117707.VQ7734_03646"/>
<dbReference type="EMBL" id="FRFG01000048">
    <property type="protein sequence ID" value="SHO57876.1"/>
    <property type="molecule type" value="Genomic_DNA"/>
</dbReference>
<name>A0A1M7YZK8_9VIBR</name>
<evidence type="ECO:0000313" key="2">
    <source>
        <dbReference type="Proteomes" id="UP000184600"/>
    </source>
</evidence>
<evidence type="ECO:0000313" key="1">
    <source>
        <dbReference type="EMBL" id="SHO57876.1"/>
    </source>
</evidence>
<sequence>MSEEIKQVVENLREAIQQAEQFGLVRTENGQVITGAIVSENSIVLTED</sequence>
<gene>
    <name evidence="1" type="ORF">VQ7734_03646</name>
</gene>
<accession>A0A1M7YZK8</accession>